<dbReference type="Proteomes" id="UP000615455">
    <property type="component" value="Unassembled WGS sequence"/>
</dbReference>
<proteinExistence type="predicted"/>
<keyword evidence="2" id="KW-1185">Reference proteome</keyword>
<reference evidence="2" key="1">
    <citation type="journal article" date="2019" name="Int. J. Syst. Evol. Microbiol.">
        <title>The Global Catalogue of Microorganisms (GCM) 10K type strain sequencing project: providing services to taxonomists for standard genome sequencing and annotation.</title>
        <authorList>
            <consortium name="The Broad Institute Genomics Platform"/>
            <consortium name="The Broad Institute Genome Sequencing Center for Infectious Disease"/>
            <person name="Wu L."/>
            <person name="Ma J."/>
        </authorList>
    </citation>
    <scope>NUCLEOTIDE SEQUENCE [LARGE SCALE GENOMIC DNA]</scope>
    <source>
        <strain evidence="2">CGMCC 1.15043</strain>
    </source>
</reference>
<name>A0ABQ1EPL5_9BACL</name>
<accession>A0ABQ1EPL5</accession>
<evidence type="ECO:0000313" key="2">
    <source>
        <dbReference type="Proteomes" id="UP000615455"/>
    </source>
</evidence>
<evidence type="ECO:0000313" key="1">
    <source>
        <dbReference type="EMBL" id="GFZ81418.1"/>
    </source>
</evidence>
<protein>
    <submittedName>
        <fullName evidence="1">Uncharacterized protein</fullName>
    </submittedName>
</protein>
<sequence length="77" mass="8909">MNSISAELRMKNSVKVAYEAREGAIRLKSNVTAVPQEKEEAVTLQKQSYRQKGGWPHHSLSTNELYCTYRREKAQWP</sequence>
<dbReference type="EMBL" id="BMHE01000012">
    <property type="protein sequence ID" value="GFZ81418.1"/>
    <property type="molecule type" value="Genomic_DNA"/>
</dbReference>
<gene>
    <name evidence="1" type="ORF">GCM10008018_28900</name>
</gene>
<comment type="caution">
    <text evidence="1">The sequence shown here is derived from an EMBL/GenBank/DDBJ whole genome shotgun (WGS) entry which is preliminary data.</text>
</comment>
<organism evidence="1 2">
    <name type="scientific">Paenibacillus marchantiophytorum</name>
    <dbReference type="NCBI Taxonomy" id="1619310"/>
    <lineage>
        <taxon>Bacteria</taxon>
        <taxon>Bacillati</taxon>
        <taxon>Bacillota</taxon>
        <taxon>Bacilli</taxon>
        <taxon>Bacillales</taxon>
        <taxon>Paenibacillaceae</taxon>
        <taxon>Paenibacillus</taxon>
    </lineage>
</organism>